<feature type="transmembrane region" description="Helical" evidence="3">
    <location>
        <begin position="77"/>
        <end position="99"/>
    </location>
</feature>
<keyword evidence="2" id="KW-0813">Transport</keyword>
<dbReference type="AlphaFoldDB" id="I4A5W9"/>
<reference evidence="4 5" key="2">
    <citation type="journal article" date="2015" name="J. Bacteriol.">
        <title>Genomic, proteomic, and biochemical analysis of the organohalide respiratory pathway in Desulfitobacterium dehalogenans.</title>
        <authorList>
            <person name="Kruse T."/>
            <person name="van de Pas B.A."/>
            <person name="Atteia A."/>
            <person name="Krab K."/>
            <person name="Hagen W.R."/>
            <person name="Goodwin L."/>
            <person name="Chain P."/>
            <person name="Boeren S."/>
            <person name="Maphosa F."/>
            <person name="Schraa G."/>
            <person name="de Vos W.M."/>
            <person name="van der Oost J."/>
            <person name="Smidt H."/>
            <person name="Stams A.J."/>
        </authorList>
    </citation>
    <scope>NUCLEOTIDE SEQUENCE [LARGE SCALE GENOMIC DNA]</scope>
    <source>
        <strain evidence="5">ATCC 51507 / DSM 9161 / JW/IU-DC1</strain>
    </source>
</reference>
<dbReference type="PANTHER" id="PTHR34295:SF1">
    <property type="entry name" value="BIOTIN TRANSPORTER BIOY"/>
    <property type="match status" value="1"/>
</dbReference>
<keyword evidence="3" id="KW-1133">Transmembrane helix</keyword>
<comment type="subcellular location">
    <subcellularLocation>
        <location evidence="2">Cell membrane</location>
        <topology evidence="2">Multi-pass membrane protein</topology>
    </subcellularLocation>
</comment>
<dbReference type="Proteomes" id="UP000006053">
    <property type="component" value="Chromosome"/>
</dbReference>
<dbReference type="PANTHER" id="PTHR34295">
    <property type="entry name" value="BIOTIN TRANSPORTER BIOY"/>
    <property type="match status" value="1"/>
</dbReference>
<dbReference type="STRING" id="756499.Desde_0917"/>
<evidence type="ECO:0000256" key="2">
    <source>
        <dbReference type="PIRNR" id="PIRNR016661"/>
    </source>
</evidence>
<evidence type="ECO:0000256" key="1">
    <source>
        <dbReference type="ARBA" id="ARBA00010692"/>
    </source>
</evidence>
<dbReference type="eggNOG" id="COG1268">
    <property type="taxonomic scope" value="Bacteria"/>
</dbReference>
<keyword evidence="3" id="KW-0812">Transmembrane</keyword>
<keyword evidence="2" id="KW-1003">Cell membrane</keyword>
<dbReference type="GO" id="GO:0015225">
    <property type="term" value="F:biotin transmembrane transporter activity"/>
    <property type="evidence" value="ECO:0007669"/>
    <property type="project" value="UniProtKB-UniRule"/>
</dbReference>
<dbReference type="HOGENOM" id="CLU_077931_3_1_9"/>
<name>I4A5W9_DESDJ</name>
<dbReference type="GO" id="GO:0005886">
    <property type="term" value="C:plasma membrane"/>
    <property type="evidence" value="ECO:0007669"/>
    <property type="project" value="UniProtKB-SubCell"/>
</dbReference>
<gene>
    <name evidence="4" type="ordered locus">Desde_0917</name>
</gene>
<feature type="transmembrane region" description="Helical" evidence="3">
    <location>
        <begin position="29"/>
        <end position="47"/>
    </location>
</feature>
<dbReference type="RefSeq" id="WP_014792845.1">
    <property type="nucleotide sequence ID" value="NC_018017.1"/>
</dbReference>
<dbReference type="InterPro" id="IPR003784">
    <property type="entry name" value="BioY"/>
</dbReference>
<accession>I4A5W9</accession>
<evidence type="ECO:0000313" key="4">
    <source>
        <dbReference type="EMBL" id="AFL99353.1"/>
    </source>
</evidence>
<dbReference type="PIRSF" id="PIRSF016661">
    <property type="entry name" value="BioY"/>
    <property type="match status" value="1"/>
</dbReference>
<keyword evidence="2 3" id="KW-0472">Membrane</keyword>
<feature type="transmembrane region" description="Helical" evidence="3">
    <location>
        <begin position="111"/>
        <end position="132"/>
    </location>
</feature>
<dbReference type="Gene3D" id="1.10.1760.20">
    <property type="match status" value="1"/>
</dbReference>
<dbReference type="Pfam" id="PF02632">
    <property type="entry name" value="BioY"/>
    <property type="match status" value="1"/>
</dbReference>
<dbReference type="EMBL" id="CP003348">
    <property type="protein sequence ID" value="AFL99353.1"/>
    <property type="molecule type" value="Genomic_DNA"/>
</dbReference>
<feature type="transmembrane region" description="Helical" evidence="3">
    <location>
        <begin position="144"/>
        <end position="169"/>
    </location>
</feature>
<feature type="transmembrane region" description="Helical" evidence="3">
    <location>
        <begin position="54"/>
        <end position="71"/>
    </location>
</feature>
<reference evidence="5" key="1">
    <citation type="submission" date="2012-06" db="EMBL/GenBank/DDBJ databases">
        <title>Complete sequence of Desulfitobacterium dehalogenans ATCC 51507.</title>
        <authorList>
            <person name="Lucas S."/>
            <person name="Han J."/>
            <person name="Lapidus A."/>
            <person name="Cheng J.-F."/>
            <person name="Goodwin L."/>
            <person name="Pitluck S."/>
            <person name="Peters L."/>
            <person name="Ovchinnikova G."/>
            <person name="Teshima H."/>
            <person name="Detter J.C."/>
            <person name="Han C."/>
            <person name="Tapia R."/>
            <person name="Land M."/>
            <person name="Hauser L."/>
            <person name="Kyrpides N."/>
            <person name="Ivanova N."/>
            <person name="Pagani I."/>
            <person name="Kruse T."/>
            <person name="de Vos W.M."/>
            <person name="Smidt H."/>
            <person name="Woyke T."/>
        </authorList>
    </citation>
    <scope>NUCLEOTIDE SEQUENCE [LARGE SCALE GENOMIC DNA]</scope>
    <source>
        <strain evidence="5">ATCC 51507 / DSM 9161 / JW/IU-DC1</strain>
    </source>
</reference>
<comment type="similarity">
    <text evidence="1 2">Belongs to the BioY family.</text>
</comment>
<dbReference type="KEGG" id="ddh:Desde_0917"/>
<protein>
    <recommendedName>
        <fullName evidence="2">Biotin transporter</fullName>
    </recommendedName>
</protein>
<dbReference type="OrthoDB" id="9803495at2"/>
<evidence type="ECO:0000313" key="5">
    <source>
        <dbReference type="Proteomes" id="UP000006053"/>
    </source>
</evidence>
<sequence precursor="true">MNAQHLAKTAAMAALLCLAGMIMRWASPALVPFSILPVFVFLAGLILGPKYGSLAVIVYVFLGLLGLPVFASPPFGGIGYVLKPSFGYLPGDIAAAYVVGKLYNRQNLLSALLAVLGGIIALYIIGLTYFYLVMHFVLHKPTTMALVITTGFLPFIAGDLIKGGIAAWVGNQLIKRHAQAADRNIQSEQSR</sequence>
<proteinExistence type="inferred from homology"/>
<organism evidence="4 5">
    <name type="scientific">Desulfitobacterium dehalogenans (strain ATCC 51507 / DSM 9161 / JW/IU-DC1)</name>
    <dbReference type="NCBI Taxonomy" id="756499"/>
    <lineage>
        <taxon>Bacteria</taxon>
        <taxon>Bacillati</taxon>
        <taxon>Bacillota</taxon>
        <taxon>Clostridia</taxon>
        <taxon>Eubacteriales</taxon>
        <taxon>Desulfitobacteriaceae</taxon>
        <taxon>Desulfitobacterium</taxon>
    </lineage>
</organism>
<evidence type="ECO:0000256" key="3">
    <source>
        <dbReference type="SAM" id="Phobius"/>
    </source>
</evidence>
<keyword evidence="5" id="KW-1185">Reference proteome</keyword>